<sequence>MSYWLSPYKGIVFKTDSHFAFTTIDRNVFLIQNSKNKMSNGSVRRPSMGRPIIGNRSDRDTNNNAEPLARHSDHNNNAITEPNDQYFDWIRDMVTDGHNDAIIGTNGHNDAIIGTNGHNDAIIGTNGHNGAINGTNNGYNGITGGTNGLNGATYGRADGTAYSYGATNHGIDIVEPNPNYEDYDLALQSKTIAATGGTSCAYPKKSMTNGSSGGSVSDYAPEGVMHSKSSSHRLQLGKIYNPKTNHSSNTPILGNQYSRGTDSYHHNDTVTFGGPLNGNGHHSRSNGHNWPIGRPRTPSVSDPLGDPTWSTRTNHLIPRITEPDYRFLDPKSKAEKEAIDRILKAMLGVSMTATATYTWTGQLPPKRRSKNPIYSCKVFLGGIPYDLTDGDLHCTFAPFGPIQIQWPGKEVKSPNGNGGGGGHDYGFGAQGGHGGGGGCNKAGYVYVIFESYDNVAALLKHCTISYRDLDMGLRYYYNVSSRRQKAKEVQVIPFDIGDRFYMKNTFSGQMEHSRTVFVGALHGMLAAEGLAKVMDDLFGGVVFAGLDTDKHKYPLGSGRVSFDNQDSYLKAVSAAFVEIKAARFRKKIQIDPYIENESVCAVCRRPQQTPIFCRDDFKYFCIDCWECHIRDPDCADHRPIVKNRPTAAAASGGLPSGGLTVGGL</sequence>
<dbReference type="GO" id="GO:0000900">
    <property type="term" value="F:mRNA regulatory element binding translation repressor activity"/>
    <property type="evidence" value="ECO:0007669"/>
    <property type="project" value="TreeGrafter"/>
</dbReference>
<keyword evidence="2" id="KW-0479">Metal-binding</keyword>
<dbReference type="Gene3D" id="4.10.640.40">
    <property type="entry name" value="Cytoplasmic polyadenylation element-binding protein, ZZ domain"/>
    <property type="match status" value="1"/>
</dbReference>
<feature type="region of interest" description="Disordered" evidence="4">
    <location>
        <begin position="39"/>
        <end position="80"/>
    </location>
</feature>
<keyword evidence="1 3" id="KW-0694">RNA-binding</keyword>
<dbReference type="CDD" id="cd12725">
    <property type="entry name" value="RRM2_CPEB1"/>
    <property type="match status" value="1"/>
</dbReference>
<evidence type="ECO:0000259" key="5">
    <source>
        <dbReference type="PROSITE" id="PS50102"/>
    </source>
</evidence>
<evidence type="ECO:0000256" key="2">
    <source>
        <dbReference type="PROSITE-ProRule" id="PRU00024"/>
    </source>
</evidence>
<dbReference type="Proteomes" id="UP000759131">
    <property type="component" value="Unassembled WGS sequence"/>
</dbReference>
<dbReference type="InterPro" id="IPR034819">
    <property type="entry name" value="CPEB"/>
</dbReference>
<dbReference type="Gene3D" id="3.30.70.330">
    <property type="match status" value="2"/>
</dbReference>
<feature type="domain" description="B box-type" evidence="6">
    <location>
        <begin position="595"/>
        <end position="638"/>
    </location>
</feature>
<dbReference type="GO" id="GO:0008270">
    <property type="term" value="F:zinc ion binding"/>
    <property type="evidence" value="ECO:0007669"/>
    <property type="project" value="UniProtKB-KW"/>
</dbReference>
<organism evidence="7">
    <name type="scientific">Medioppia subpectinata</name>
    <dbReference type="NCBI Taxonomy" id="1979941"/>
    <lineage>
        <taxon>Eukaryota</taxon>
        <taxon>Metazoa</taxon>
        <taxon>Ecdysozoa</taxon>
        <taxon>Arthropoda</taxon>
        <taxon>Chelicerata</taxon>
        <taxon>Arachnida</taxon>
        <taxon>Acari</taxon>
        <taxon>Acariformes</taxon>
        <taxon>Sarcoptiformes</taxon>
        <taxon>Oribatida</taxon>
        <taxon>Brachypylina</taxon>
        <taxon>Oppioidea</taxon>
        <taxon>Oppiidae</taxon>
        <taxon>Medioppia</taxon>
    </lineage>
</organism>
<evidence type="ECO:0000256" key="1">
    <source>
        <dbReference type="ARBA" id="ARBA00022884"/>
    </source>
</evidence>
<accession>A0A7R9KN71</accession>
<dbReference type="AlphaFoldDB" id="A0A7R9KN71"/>
<dbReference type="InterPro" id="IPR000504">
    <property type="entry name" value="RRM_dom"/>
</dbReference>
<gene>
    <name evidence="7" type="ORF">OSB1V03_LOCUS5522</name>
</gene>
<dbReference type="PANTHER" id="PTHR12566:SF9">
    <property type="entry name" value="CYTOPLASMIC POLYADENYLATION ELEMENT-BINDING PROTEIN 1"/>
    <property type="match status" value="1"/>
</dbReference>
<keyword evidence="2" id="KW-0862">Zinc</keyword>
<dbReference type="FunFam" id="3.30.70.330:FF:000054">
    <property type="entry name" value="Cytoplasmic polyadenylation element-binding protein 1"/>
    <property type="match status" value="1"/>
</dbReference>
<proteinExistence type="predicted"/>
<dbReference type="PANTHER" id="PTHR12566">
    <property type="entry name" value="CYTOPLASMIC POLYADENYLATION ELEMENT BINDING PROTEIN CPEB"/>
    <property type="match status" value="1"/>
</dbReference>
<dbReference type="GO" id="GO:0003730">
    <property type="term" value="F:mRNA 3'-UTR binding"/>
    <property type="evidence" value="ECO:0007669"/>
    <property type="project" value="InterPro"/>
</dbReference>
<dbReference type="InterPro" id="IPR012677">
    <property type="entry name" value="Nucleotide-bd_a/b_plait_sf"/>
</dbReference>
<keyword evidence="2" id="KW-0863">Zinc-finger</keyword>
<dbReference type="Pfam" id="PF16366">
    <property type="entry name" value="CEBP_ZZ"/>
    <property type="match status" value="1"/>
</dbReference>
<dbReference type="InterPro" id="IPR035979">
    <property type="entry name" value="RBD_domain_sf"/>
</dbReference>
<dbReference type="GO" id="GO:0005634">
    <property type="term" value="C:nucleus"/>
    <property type="evidence" value="ECO:0007669"/>
    <property type="project" value="TreeGrafter"/>
</dbReference>
<dbReference type="GO" id="GO:2000766">
    <property type="term" value="P:negative regulation of cytoplasmic translation"/>
    <property type="evidence" value="ECO:0007669"/>
    <property type="project" value="TreeGrafter"/>
</dbReference>
<dbReference type="GO" id="GO:0043022">
    <property type="term" value="F:ribosome binding"/>
    <property type="evidence" value="ECO:0007669"/>
    <property type="project" value="TreeGrafter"/>
</dbReference>
<feature type="region of interest" description="Disordered" evidence="4">
    <location>
        <begin position="278"/>
        <end position="312"/>
    </location>
</feature>
<evidence type="ECO:0000313" key="7">
    <source>
        <dbReference type="EMBL" id="CAD7625086.1"/>
    </source>
</evidence>
<name>A0A7R9KN71_9ACAR</name>
<dbReference type="InterPro" id="IPR038446">
    <property type="entry name" value="CEBP_ZZ_sf"/>
</dbReference>
<dbReference type="SUPFAM" id="SSF54928">
    <property type="entry name" value="RNA-binding domain, RBD"/>
    <property type="match status" value="1"/>
</dbReference>
<feature type="domain" description="RRM" evidence="5">
    <location>
        <begin position="514"/>
        <end position="595"/>
    </location>
</feature>
<dbReference type="Pfam" id="PF16367">
    <property type="entry name" value="RRM_7"/>
    <property type="match status" value="1"/>
</dbReference>
<dbReference type="PROSITE" id="PS50102">
    <property type="entry name" value="RRM"/>
    <property type="match status" value="1"/>
</dbReference>
<keyword evidence="8" id="KW-1185">Reference proteome</keyword>
<dbReference type="GO" id="GO:0008135">
    <property type="term" value="F:translation factor activity, RNA binding"/>
    <property type="evidence" value="ECO:0007669"/>
    <property type="project" value="TreeGrafter"/>
</dbReference>
<dbReference type="GO" id="GO:0005737">
    <property type="term" value="C:cytoplasm"/>
    <property type="evidence" value="ECO:0007669"/>
    <property type="project" value="TreeGrafter"/>
</dbReference>
<evidence type="ECO:0000256" key="4">
    <source>
        <dbReference type="SAM" id="MobiDB-lite"/>
    </source>
</evidence>
<dbReference type="PROSITE" id="PS50119">
    <property type="entry name" value="ZF_BBOX"/>
    <property type="match status" value="1"/>
</dbReference>
<evidence type="ECO:0000256" key="3">
    <source>
        <dbReference type="PROSITE-ProRule" id="PRU00176"/>
    </source>
</evidence>
<reference evidence="7" key="1">
    <citation type="submission" date="2020-11" db="EMBL/GenBank/DDBJ databases">
        <authorList>
            <person name="Tran Van P."/>
        </authorList>
    </citation>
    <scope>NUCLEOTIDE SEQUENCE</scope>
</reference>
<dbReference type="EMBL" id="CAJPIZ010002794">
    <property type="protein sequence ID" value="CAG2105516.1"/>
    <property type="molecule type" value="Genomic_DNA"/>
</dbReference>
<dbReference type="InterPro" id="IPR000315">
    <property type="entry name" value="Znf_B-box"/>
</dbReference>
<protein>
    <submittedName>
        <fullName evidence="7">Uncharacterized protein</fullName>
    </submittedName>
</protein>
<evidence type="ECO:0000313" key="8">
    <source>
        <dbReference type="Proteomes" id="UP000759131"/>
    </source>
</evidence>
<dbReference type="InterPro" id="IPR032296">
    <property type="entry name" value="CEBP_ZZ"/>
</dbReference>
<dbReference type="GO" id="GO:0045202">
    <property type="term" value="C:synapse"/>
    <property type="evidence" value="ECO:0007669"/>
    <property type="project" value="TreeGrafter"/>
</dbReference>
<dbReference type="EMBL" id="OC857369">
    <property type="protein sequence ID" value="CAD7625086.1"/>
    <property type="molecule type" value="Genomic_DNA"/>
</dbReference>
<dbReference type="GO" id="GO:0043005">
    <property type="term" value="C:neuron projection"/>
    <property type="evidence" value="ECO:0007669"/>
    <property type="project" value="TreeGrafter"/>
</dbReference>
<dbReference type="OrthoDB" id="10033548at2759"/>
<evidence type="ECO:0000259" key="6">
    <source>
        <dbReference type="PROSITE" id="PS50119"/>
    </source>
</evidence>